<keyword evidence="3" id="KW-1185">Reference proteome</keyword>
<protein>
    <submittedName>
        <fullName evidence="2">Uncharacterized protein</fullName>
    </submittedName>
</protein>
<sequence>MKRRFGGGGLQAPGSNEWEEEETGIGLFINGPELPQCGTREKDIRRGGIQAPGSNEQAEEETSACLVTSRSCRAGHVNRTFRGGGLQAPGSNERAEEETGISLFNNGLHSCSAGRTNRRFGGRTSSPRQQRGGGGGDRHGPVY</sequence>
<accession>A0AAV7QM89</accession>
<evidence type="ECO:0000256" key="1">
    <source>
        <dbReference type="SAM" id="MobiDB-lite"/>
    </source>
</evidence>
<dbReference type="Proteomes" id="UP001066276">
    <property type="component" value="Chromosome 6"/>
</dbReference>
<dbReference type="EMBL" id="JANPWB010000010">
    <property type="protein sequence ID" value="KAJ1141672.1"/>
    <property type="molecule type" value="Genomic_DNA"/>
</dbReference>
<evidence type="ECO:0000313" key="2">
    <source>
        <dbReference type="EMBL" id="KAJ1141672.1"/>
    </source>
</evidence>
<comment type="caution">
    <text evidence="2">The sequence shown here is derived from an EMBL/GenBank/DDBJ whole genome shotgun (WGS) entry which is preliminary data.</text>
</comment>
<feature type="region of interest" description="Disordered" evidence="1">
    <location>
        <begin position="1"/>
        <end position="61"/>
    </location>
</feature>
<reference evidence="2" key="1">
    <citation type="journal article" date="2022" name="bioRxiv">
        <title>Sequencing and chromosome-scale assembly of the giantPleurodeles waltlgenome.</title>
        <authorList>
            <person name="Brown T."/>
            <person name="Elewa A."/>
            <person name="Iarovenko S."/>
            <person name="Subramanian E."/>
            <person name="Araus A.J."/>
            <person name="Petzold A."/>
            <person name="Susuki M."/>
            <person name="Suzuki K.-i.T."/>
            <person name="Hayashi T."/>
            <person name="Toyoda A."/>
            <person name="Oliveira C."/>
            <person name="Osipova E."/>
            <person name="Leigh N.D."/>
            <person name="Simon A."/>
            <person name="Yun M.H."/>
        </authorList>
    </citation>
    <scope>NUCLEOTIDE SEQUENCE</scope>
    <source>
        <strain evidence="2">20211129_DDA</strain>
        <tissue evidence="2">Liver</tissue>
    </source>
</reference>
<gene>
    <name evidence="2" type="ORF">NDU88_008000</name>
</gene>
<feature type="compositionally biased region" description="Gly residues" evidence="1">
    <location>
        <begin position="1"/>
        <end position="11"/>
    </location>
</feature>
<evidence type="ECO:0000313" key="3">
    <source>
        <dbReference type="Proteomes" id="UP001066276"/>
    </source>
</evidence>
<name>A0AAV7QM89_PLEWA</name>
<feature type="region of interest" description="Disordered" evidence="1">
    <location>
        <begin position="112"/>
        <end position="143"/>
    </location>
</feature>
<dbReference type="AlphaFoldDB" id="A0AAV7QM89"/>
<organism evidence="2 3">
    <name type="scientific">Pleurodeles waltl</name>
    <name type="common">Iberian ribbed newt</name>
    <dbReference type="NCBI Taxonomy" id="8319"/>
    <lineage>
        <taxon>Eukaryota</taxon>
        <taxon>Metazoa</taxon>
        <taxon>Chordata</taxon>
        <taxon>Craniata</taxon>
        <taxon>Vertebrata</taxon>
        <taxon>Euteleostomi</taxon>
        <taxon>Amphibia</taxon>
        <taxon>Batrachia</taxon>
        <taxon>Caudata</taxon>
        <taxon>Salamandroidea</taxon>
        <taxon>Salamandridae</taxon>
        <taxon>Pleurodelinae</taxon>
        <taxon>Pleurodeles</taxon>
    </lineage>
</organism>
<proteinExistence type="predicted"/>